<keyword evidence="2" id="KW-1185">Reference proteome</keyword>
<dbReference type="InParanoid" id="C1FFX6"/>
<dbReference type="EMBL" id="CP001575">
    <property type="protein sequence ID" value="ACO69449.1"/>
    <property type="molecule type" value="Genomic_DNA"/>
</dbReference>
<dbReference type="Proteomes" id="UP000002009">
    <property type="component" value="Chromosome 8"/>
</dbReference>
<reference evidence="1 2" key="1">
    <citation type="journal article" date="2009" name="Science">
        <title>Green evolution and dynamic adaptations revealed by genomes of the marine picoeukaryotes Micromonas.</title>
        <authorList>
            <person name="Worden A.Z."/>
            <person name="Lee J.H."/>
            <person name="Mock T."/>
            <person name="Rouze P."/>
            <person name="Simmons M.P."/>
            <person name="Aerts A.L."/>
            <person name="Allen A.E."/>
            <person name="Cuvelier M.L."/>
            <person name="Derelle E."/>
            <person name="Everett M.V."/>
            <person name="Foulon E."/>
            <person name="Grimwood J."/>
            <person name="Gundlach H."/>
            <person name="Henrissat B."/>
            <person name="Napoli C."/>
            <person name="McDonald S.M."/>
            <person name="Parker M.S."/>
            <person name="Rombauts S."/>
            <person name="Salamov A."/>
            <person name="Von Dassow P."/>
            <person name="Badger J.H."/>
            <person name="Coutinho P.M."/>
            <person name="Demir E."/>
            <person name="Dubchak I."/>
            <person name="Gentemann C."/>
            <person name="Eikrem W."/>
            <person name="Gready J.E."/>
            <person name="John U."/>
            <person name="Lanier W."/>
            <person name="Lindquist E.A."/>
            <person name="Lucas S."/>
            <person name="Mayer K.F."/>
            <person name="Moreau H."/>
            <person name="Not F."/>
            <person name="Otillar R."/>
            <person name="Panaud O."/>
            <person name="Pangilinan J."/>
            <person name="Paulsen I."/>
            <person name="Piegu B."/>
            <person name="Poliakov A."/>
            <person name="Robbens S."/>
            <person name="Schmutz J."/>
            <person name="Toulza E."/>
            <person name="Wyss T."/>
            <person name="Zelensky A."/>
            <person name="Zhou K."/>
            <person name="Armbrust E.V."/>
            <person name="Bhattacharya D."/>
            <person name="Goodenough U.W."/>
            <person name="Van de Peer Y."/>
            <person name="Grigoriev I.V."/>
        </authorList>
    </citation>
    <scope>NUCLEOTIDE SEQUENCE [LARGE SCALE GENOMIC DNA]</scope>
    <source>
        <strain evidence="2">RCC299 / NOUM17</strain>
    </source>
</reference>
<evidence type="ECO:0000313" key="2">
    <source>
        <dbReference type="Proteomes" id="UP000002009"/>
    </source>
</evidence>
<name>C1FFX6_MICCC</name>
<protein>
    <submittedName>
        <fullName evidence="1">Uncharacterized protein</fullName>
    </submittedName>
</protein>
<organism evidence="1 2">
    <name type="scientific">Micromonas commoda (strain RCC299 / NOUM17 / CCMP2709)</name>
    <name type="common">Picoplanktonic green alga</name>
    <dbReference type="NCBI Taxonomy" id="296587"/>
    <lineage>
        <taxon>Eukaryota</taxon>
        <taxon>Viridiplantae</taxon>
        <taxon>Chlorophyta</taxon>
        <taxon>Mamiellophyceae</taxon>
        <taxon>Mamiellales</taxon>
        <taxon>Mamiellaceae</taxon>
        <taxon>Micromonas</taxon>
    </lineage>
</organism>
<dbReference type="KEGG" id="mis:MICPUN_60664"/>
<proteinExistence type="predicted"/>
<gene>
    <name evidence="1" type="ORF">MICPUN_60664</name>
</gene>
<sequence length="57" mass="6311">MADELPRLAAELMNTAHVVAKKHNLPRGIFKVGLHLISSSHYIPLLPRLLRGVLNTS</sequence>
<dbReference type="AlphaFoldDB" id="C1FFX6"/>
<dbReference type="RefSeq" id="XP_002508191.1">
    <property type="nucleotide sequence ID" value="XM_002508145.1"/>
</dbReference>
<accession>C1FFX6</accession>
<evidence type="ECO:0000313" key="1">
    <source>
        <dbReference type="EMBL" id="ACO69449.1"/>
    </source>
</evidence>
<dbReference type="GeneID" id="8245536"/>